<sequence length="159" mass="17754">MTEVKTVPDGYTTVTPWVISRDTATVLDFLAKAFDAVETVRVQGEDGFVGHAETQLGDARIMLFDSRPHWPDTPAFLRLYVADADETVRRAVDAGAEVITRPTELHFGDVVARVRDPLGNVYWLHQHVADPTPAELEERAQRPEFVEGMRYVTGADIFA</sequence>
<evidence type="ECO:0000313" key="2">
    <source>
        <dbReference type="EMBL" id="EHR63622.1"/>
    </source>
</evidence>
<gene>
    <name evidence="2" type="ORF">SaccyDRAFT_4818</name>
</gene>
<accession>H5XLB4</accession>
<dbReference type="Gene3D" id="3.30.720.120">
    <property type="match status" value="1"/>
</dbReference>
<dbReference type="PANTHER" id="PTHR34109:SF1">
    <property type="entry name" value="VOC DOMAIN-CONTAINING PROTEIN"/>
    <property type="match status" value="1"/>
</dbReference>
<dbReference type="EMBL" id="CM001440">
    <property type="protein sequence ID" value="EHR63622.1"/>
    <property type="molecule type" value="Genomic_DNA"/>
</dbReference>
<dbReference type="InterPro" id="IPR029068">
    <property type="entry name" value="Glyas_Bleomycin-R_OHBP_Dase"/>
</dbReference>
<protein>
    <recommendedName>
        <fullName evidence="1">VOC domain-containing protein</fullName>
    </recommendedName>
</protein>
<keyword evidence="3" id="KW-1185">Reference proteome</keyword>
<evidence type="ECO:0000259" key="1">
    <source>
        <dbReference type="PROSITE" id="PS51819"/>
    </source>
</evidence>
<proteinExistence type="predicted"/>
<name>H5XLB4_9PSEU</name>
<dbReference type="eggNOG" id="COG2764">
    <property type="taxonomic scope" value="Bacteria"/>
</dbReference>
<reference evidence="2 3" key="1">
    <citation type="submission" date="2011-11" db="EMBL/GenBank/DDBJ databases">
        <title>The Noncontiguous Finished sequence of Saccharomonospora cyanea NA-134.</title>
        <authorList>
            <consortium name="US DOE Joint Genome Institute"/>
            <person name="Lucas S."/>
            <person name="Han J."/>
            <person name="Lapidus A."/>
            <person name="Cheng J.-F."/>
            <person name="Goodwin L."/>
            <person name="Pitluck S."/>
            <person name="Peters L."/>
            <person name="Ovchinnikova G."/>
            <person name="Lu M."/>
            <person name="Detter J.C."/>
            <person name="Han C."/>
            <person name="Tapia R."/>
            <person name="Land M."/>
            <person name="Hauser L."/>
            <person name="Kyrpides N."/>
            <person name="Ivanova N."/>
            <person name="Pagani I."/>
            <person name="Brambilla E.-M."/>
            <person name="Klenk H.-P."/>
            <person name="Woyke T."/>
        </authorList>
    </citation>
    <scope>NUCLEOTIDE SEQUENCE [LARGE SCALE GENOMIC DNA]</scope>
    <source>
        <strain evidence="2 3">NA-134</strain>
    </source>
</reference>
<dbReference type="HOGENOM" id="CLU_046006_11_0_11"/>
<dbReference type="PROSITE" id="PS51819">
    <property type="entry name" value="VOC"/>
    <property type="match status" value="1"/>
</dbReference>
<evidence type="ECO:0000313" key="3">
    <source>
        <dbReference type="Proteomes" id="UP000002791"/>
    </source>
</evidence>
<dbReference type="Pfam" id="PF00903">
    <property type="entry name" value="Glyoxalase"/>
    <property type="match status" value="1"/>
</dbReference>
<dbReference type="AlphaFoldDB" id="H5XLB4"/>
<dbReference type="PANTHER" id="PTHR34109">
    <property type="entry name" value="BNAUNNG04460D PROTEIN-RELATED"/>
    <property type="match status" value="1"/>
</dbReference>
<dbReference type="InterPro" id="IPR037523">
    <property type="entry name" value="VOC_core"/>
</dbReference>
<dbReference type="RefSeq" id="WP_005460019.1">
    <property type="nucleotide sequence ID" value="NZ_CM001440.1"/>
</dbReference>
<dbReference type="OrthoDB" id="9795306at2"/>
<dbReference type="Proteomes" id="UP000002791">
    <property type="component" value="Chromosome"/>
</dbReference>
<dbReference type="STRING" id="882082.SaccyDRAFT_4818"/>
<dbReference type="SUPFAM" id="SSF54593">
    <property type="entry name" value="Glyoxalase/Bleomycin resistance protein/Dihydroxybiphenyl dioxygenase"/>
    <property type="match status" value="1"/>
</dbReference>
<dbReference type="InterPro" id="IPR004360">
    <property type="entry name" value="Glyas_Fos-R_dOase_dom"/>
</dbReference>
<dbReference type="Gene3D" id="3.30.720.110">
    <property type="match status" value="1"/>
</dbReference>
<feature type="domain" description="VOC" evidence="1">
    <location>
        <begin position="10"/>
        <end position="127"/>
    </location>
</feature>
<dbReference type="CDD" id="cd07246">
    <property type="entry name" value="VOC_like"/>
    <property type="match status" value="1"/>
</dbReference>
<organism evidence="2 3">
    <name type="scientific">Saccharomonospora cyanea NA-134</name>
    <dbReference type="NCBI Taxonomy" id="882082"/>
    <lineage>
        <taxon>Bacteria</taxon>
        <taxon>Bacillati</taxon>
        <taxon>Actinomycetota</taxon>
        <taxon>Actinomycetes</taxon>
        <taxon>Pseudonocardiales</taxon>
        <taxon>Pseudonocardiaceae</taxon>
        <taxon>Saccharomonospora</taxon>
    </lineage>
</organism>